<evidence type="ECO:0000313" key="2">
    <source>
        <dbReference type="EMBL" id="CAI2173825.1"/>
    </source>
</evidence>
<feature type="compositionally biased region" description="Low complexity" evidence="1">
    <location>
        <begin position="1"/>
        <end position="19"/>
    </location>
</feature>
<dbReference type="EMBL" id="CAMKVN010001121">
    <property type="protein sequence ID" value="CAI2173825.1"/>
    <property type="molecule type" value="Genomic_DNA"/>
</dbReference>
<comment type="caution">
    <text evidence="2">The sequence shown here is derived from an EMBL/GenBank/DDBJ whole genome shotgun (WGS) entry which is preliminary data.</text>
</comment>
<evidence type="ECO:0000313" key="3">
    <source>
        <dbReference type="Proteomes" id="UP001153678"/>
    </source>
</evidence>
<gene>
    <name evidence="2" type="ORF">FWILDA_LOCUS6282</name>
</gene>
<dbReference type="AlphaFoldDB" id="A0A9W4SMB7"/>
<evidence type="ECO:0000256" key="1">
    <source>
        <dbReference type="SAM" id="MobiDB-lite"/>
    </source>
</evidence>
<accession>A0A9W4SMB7</accession>
<feature type="region of interest" description="Disordered" evidence="1">
    <location>
        <begin position="1"/>
        <end position="24"/>
    </location>
</feature>
<name>A0A9W4SMB7_9GLOM</name>
<keyword evidence="3" id="KW-1185">Reference proteome</keyword>
<sequence length="54" mass="6159">MTILNKVSSSKNKSNNGKSGDNEDFNIFENYVSSNYKLFQDPPNLELIIDSQFL</sequence>
<organism evidence="2 3">
    <name type="scientific">Funneliformis geosporum</name>
    <dbReference type="NCBI Taxonomy" id="1117311"/>
    <lineage>
        <taxon>Eukaryota</taxon>
        <taxon>Fungi</taxon>
        <taxon>Fungi incertae sedis</taxon>
        <taxon>Mucoromycota</taxon>
        <taxon>Glomeromycotina</taxon>
        <taxon>Glomeromycetes</taxon>
        <taxon>Glomerales</taxon>
        <taxon>Glomeraceae</taxon>
        <taxon>Funneliformis</taxon>
    </lineage>
</organism>
<proteinExistence type="predicted"/>
<protein>
    <submittedName>
        <fullName evidence="2">16062_t:CDS:1</fullName>
    </submittedName>
</protein>
<dbReference type="Proteomes" id="UP001153678">
    <property type="component" value="Unassembled WGS sequence"/>
</dbReference>
<reference evidence="2" key="1">
    <citation type="submission" date="2022-08" db="EMBL/GenBank/DDBJ databases">
        <authorList>
            <person name="Kallberg Y."/>
            <person name="Tangrot J."/>
            <person name="Rosling A."/>
        </authorList>
    </citation>
    <scope>NUCLEOTIDE SEQUENCE</scope>
    <source>
        <strain evidence="2">Wild A</strain>
    </source>
</reference>